<sequence length="55" mass="6678">MKMSHDLHAMSEADIIRHMVDIDKVIESNQKNRQLYMEELTKRYRNSVTDYQVKH</sequence>
<reference evidence="1" key="1">
    <citation type="submission" date="2020-11" db="EMBL/GenBank/DDBJ databases">
        <authorList>
            <person name="Tran Van P."/>
        </authorList>
    </citation>
    <scope>NUCLEOTIDE SEQUENCE</scope>
</reference>
<protein>
    <submittedName>
        <fullName evidence="1">Uncharacterized protein</fullName>
    </submittedName>
</protein>
<proteinExistence type="predicted"/>
<dbReference type="EMBL" id="OC948869">
    <property type="protein sequence ID" value="CAD7663711.1"/>
    <property type="molecule type" value="Genomic_DNA"/>
</dbReference>
<dbReference type="Proteomes" id="UP000728032">
    <property type="component" value="Unassembled WGS sequence"/>
</dbReference>
<accession>A0A7R9MNQ9</accession>
<gene>
    <name evidence="1" type="ORF">ONB1V03_LOCUS20269</name>
</gene>
<evidence type="ECO:0000313" key="2">
    <source>
        <dbReference type="Proteomes" id="UP000728032"/>
    </source>
</evidence>
<dbReference type="EMBL" id="CAJPVJ010034044">
    <property type="protein sequence ID" value="CAG2180848.1"/>
    <property type="molecule type" value="Genomic_DNA"/>
</dbReference>
<dbReference type="AlphaFoldDB" id="A0A7R9MNQ9"/>
<name>A0A7R9MNQ9_9ACAR</name>
<organism evidence="1">
    <name type="scientific">Oppiella nova</name>
    <dbReference type="NCBI Taxonomy" id="334625"/>
    <lineage>
        <taxon>Eukaryota</taxon>
        <taxon>Metazoa</taxon>
        <taxon>Ecdysozoa</taxon>
        <taxon>Arthropoda</taxon>
        <taxon>Chelicerata</taxon>
        <taxon>Arachnida</taxon>
        <taxon>Acari</taxon>
        <taxon>Acariformes</taxon>
        <taxon>Sarcoptiformes</taxon>
        <taxon>Oribatida</taxon>
        <taxon>Brachypylina</taxon>
        <taxon>Oppioidea</taxon>
        <taxon>Oppiidae</taxon>
        <taxon>Oppiella</taxon>
    </lineage>
</organism>
<feature type="non-terminal residue" evidence="1">
    <location>
        <position position="1"/>
    </location>
</feature>
<keyword evidence="2" id="KW-1185">Reference proteome</keyword>
<evidence type="ECO:0000313" key="1">
    <source>
        <dbReference type="EMBL" id="CAD7663711.1"/>
    </source>
</evidence>